<evidence type="ECO:0000256" key="7">
    <source>
        <dbReference type="ARBA" id="ARBA00023157"/>
    </source>
</evidence>
<dbReference type="GO" id="GO:0042381">
    <property type="term" value="P:hemolymph coagulation"/>
    <property type="evidence" value="ECO:0007669"/>
    <property type="project" value="UniProtKB-KW"/>
</dbReference>
<evidence type="ECO:0000259" key="13">
    <source>
        <dbReference type="PROSITE" id="PS50240"/>
    </source>
</evidence>
<reference evidence="15" key="1">
    <citation type="submission" date="2025-08" db="UniProtKB">
        <authorList>
            <consortium name="RefSeq"/>
        </authorList>
    </citation>
    <scope>IDENTIFICATION</scope>
    <source>
        <tissue evidence="15">Whole organism</tissue>
    </source>
</reference>
<evidence type="ECO:0000256" key="6">
    <source>
        <dbReference type="ARBA" id="ARBA00022825"/>
    </source>
</evidence>
<keyword evidence="2 11" id="KW-0645">Protease</keyword>
<evidence type="ECO:0000256" key="5">
    <source>
        <dbReference type="ARBA" id="ARBA00022820"/>
    </source>
</evidence>
<evidence type="ECO:0000256" key="1">
    <source>
        <dbReference type="ARBA" id="ARBA00022659"/>
    </source>
</evidence>
<keyword evidence="6 11" id="KW-0720">Serine protease</keyword>
<dbReference type="GO" id="GO:0004252">
    <property type="term" value="F:serine-type endopeptidase activity"/>
    <property type="evidence" value="ECO:0007669"/>
    <property type="project" value="InterPro"/>
</dbReference>
<comment type="similarity">
    <text evidence="8">Belongs to the peptidase S1 family. CLIP subfamily.</text>
</comment>
<keyword evidence="7" id="KW-1015">Disulfide bond</keyword>
<keyword evidence="5" id="KW-0353">Hemolymph clotting</keyword>
<feature type="chain" id="PRO_5037622180" description="limulus clotting factor C" evidence="12">
    <location>
        <begin position="20"/>
        <end position="852"/>
    </location>
</feature>
<evidence type="ECO:0000256" key="8">
    <source>
        <dbReference type="ARBA" id="ARBA00024195"/>
    </source>
</evidence>
<dbReference type="Pfam" id="PF00089">
    <property type="entry name" value="Trypsin"/>
    <property type="match status" value="2"/>
</dbReference>
<organism evidence="14 15">
    <name type="scientific">Hyalella azteca</name>
    <name type="common">Amphipod</name>
    <dbReference type="NCBI Taxonomy" id="294128"/>
    <lineage>
        <taxon>Eukaryota</taxon>
        <taxon>Metazoa</taxon>
        <taxon>Ecdysozoa</taxon>
        <taxon>Arthropoda</taxon>
        <taxon>Crustacea</taxon>
        <taxon>Multicrustacea</taxon>
        <taxon>Malacostraca</taxon>
        <taxon>Eumalacostraca</taxon>
        <taxon>Peracarida</taxon>
        <taxon>Amphipoda</taxon>
        <taxon>Senticaudata</taxon>
        <taxon>Talitrida</taxon>
        <taxon>Talitroidea</taxon>
        <taxon>Hyalellidae</taxon>
        <taxon>Hyalella</taxon>
    </lineage>
</organism>
<evidence type="ECO:0000256" key="4">
    <source>
        <dbReference type="ARBA" id="ARBA00022801"/>
    </source>
</evidence>
<dbReference type="InterPro" id="IPR001314">
    <property type="entry name" value="Peptidase_S1A"/>
</dbReference>
<dbReference type="Gene3D" id="2.40.10.10">
    <property type="entry name" value="Trypsin-like serine proteases"/>
    <property type="match status" value="2"/>
</dbReference>
<dbReference type="PANTHER" id="PTHR24256">
    <property type="entry name" value="TRYPTASE-RELATED"/>
    <property type="match status" value="1"/>
</dbReference>
<gene>
    <name evidence="15" type="primary">LOC108669864</name>
</gene>
<feature type="domain" description="Peptidase S1" evidence="13">
    <location>
        <begin position="609"/>
        <end position="845"/>
    </location>
</feature>
<dbReference type="GO" id="GO:0006508">
    <property type="term" value="P:proteolysis"/>
    <property type="evidence" value="ECO:0007669"/>
    <property type="project" value="UniProtKB-KW"/>
</dbReference>
<evidence type="ECO:0000256" key="11">
    <source>
        <dbReference type="RuleBase" id="RU363034"/>
    </source>
</evidence>
<evidence type="ECO:0000256" key="10">
    <source>
        <dbReference type="ARBA" id="ARBA00066707"/>
    </source>
</evidence>
<keyword evidence="4 11" id="KW-0378">Hydrolase</keyword>
<dbReference type="EC" id="3.4.21.84" evidence="10"/>
<dbReference type="GeneID" id="108669864"/>
<feature type="signal peptide" evidence="12">
    <location>
        <begin position="1"/>
        <end position="19"/>
    </location>
</feature>
<dbReference type="PRINTS" id="PR00722">
    <property type="entry name" value="CHYMOTRYPSIN"/>
</dbReference>
<dbReference type="FunFam" id="2.40.10.10:FF:000006">
    <property type="entry name" value="Serine proteinase stubble"/>
    <property type="match status" value="1"/>
</dbReference>
<evidence type="ECO:0000313" key="14">
    <source>
        <dbReference type="Proteomes" id="UP000694843"/>
    </source>
</evidence>
<evidence type="ECO:0000256" key="12">
    <source>
        <dbReference type="SAM" id="SignalP"/>
    </source>
</evidence>
<dbReference type="RefSeq" id="XP_018012784.2">
    <property type="nucleotide sequence ID" value="XM_018157295.2"/>
</dbReference>
<evidence type="ECO:0000313" key="15">
    <source>
        <dbReference type="RefSeq" id="XP_018012784.2"/>
    </source>
</evidence>
<dbReference type="Proteomes" id="UP000694843">
    <property type="component" value="Unplaced"/>
</dbReference>
<dbReference type="InterPro" id="IPR043504">
    <property type="entry name" value="Peptidase_S1_PA_chymotrypsin"/>
</dbReference>
<feature type="domain" description="Peptidase S1" evidence="13">
    <location>
        <begin position="184"/>
        <end position="420"/>
    </location>
</feature>
<evidence type="ECO:0000256" key="3">
    <source>
        <dbReference type="ARBA" id="ARBA00022729"/>
    </source>
</evidence>
<dbReference type="OrthoDB" id="6380398at2759"/>
<dbReference type="SMART" id="SM00020">
    <property type="entry name" value="Tryp_SPc"/>
    <property type="match status" value="2"/>
</dbReference>
<dbReference type="KEGG" id="hazt:108669864"/>
<keyword evidence="3 12" id="KW-0732">Signal</keyword>
<dbReference type="InterPro" id="IPR001254">
    <property type="entry name" value="Trypsin_dom"/>
</dbReference>
<name>A0A8B7NGN2_HYAAZ</name>
<evidence type="ECO:0000256" key="9">
    <source>
        <dbReference type="ARBA" id="ARBA00052079"/>
    </source>
</evidence>
<comment type="catalytic activity">
    <reaction evidence="9">
        <text>Selective cleavage of 103-Arg-|-Ser-104 and 124-Ile-|-Ile-125 bonds in Limulus clotting factor B to form activated factor B. Cleavage of -Pro-Arg-|-Xaa- bonds in synthetic substrates.</text>
        <dbReference type="EC" id="3.4.21.84"/>
    </reaction>
</comment>
<accession>A0A8B7NGN2</accession>
<dbReference type="SUPFAM" id="SSF50494">
    <property type="entry name" value="Trypsin-like serine proteases"/>
    <property type="match status" value="2"/>
</dbReference>
<dbReference type="InterPro" id="IPR051487">
    <property type="entry name" value="Ser/Thr_Proteases_Immune/Dev"/>
</dbReference>
<evidence type="ECO:0000256" key="2">
    <source>
        <dbReference type="ARBA" id="ARBA00022670"/>
    </source>
</evidence>
<dbReference type="InterPro" id="IPR009003">
    <property type="entry name" value="Peptidase_S1_PA"/>
</dbReference>
<dbReference type="PROSITE" id="PS50240">
    <property type="entry name" value="TRYPSIN_DOM"/>
    <property type="match status" value="2"/>
</dbReference>
<keyword evidence="14" id="KW-1185">Reference proteome</keyword>
<dbReference type="PROSITE" id="PS00135">
    <property type="entry name" value="TRYPSIN_SER"/>
    <property type="match status" value="2"/>
</dbReference>
<dbReference type="CDD" id="cd00190">
    <property type="entry name" value="Tryp_SPc"/>
    <property type="match status" value="2"/>
</dbReference>
<dbReference type="FunFam" id="2.40.10.10:FF:000120">
    <property type="entry name" value="Putative serine protease"/>
    <property type="match status" value="1"/>
</dbReference>
<dbReference type="InterPro" id="IPR018114">
    <property type="entry name" value="TRYPSIN_HIS"/>
</dbReference>
<keyword evidence="1" id="KW-0768">Sushi</keyword>
<dbReference type="InterPro" id="IPR033116">
    <property type="entry name" value="TRYPSIN_SER"/>
</dbReference>
<proteinExistence type="inferred from homology"/>
<dbReference type="PROSITE" id="PS00134">
    <property type="entry name" value="TRYPSIN_HIS"/>
    <property type="match status" value="2"/>
</dbReference>
<sequence length="852" mass="93574">MLVLFAILTTIAMSCEVKCCSNESNIALQTDKVYEFKTINEFGVDPGTSYTCVFEGFAPFGQKVSVLCHPLSIMYDRDCKYAKFLYSPSGDTDYADAVTYCGYTQALNFTPLTNRVALKFINTVPEDVPLPGYYCYVGSRPSFIRNSATIRTPTAASLAKAKLFSTASVVSNCYCGFENPGPRVAGGDTASTAEYPWMVGVIKIEINRPNCGGSLISNQWVLTAAHCMIGETLETLEVLLGTNLVGLNQQSGRRVKVSRIIIHPYYNGVTYDSDIGLLKLAARVTYSNIISPVCLPFNMRQSDYEGTYGTVTGWGRVGELEDLSEVLKEVDLRIIGFKECIAYYPGSSLYEVTDNMLCTLRPGQDSCRGDSGGPLTVQFKGRHIQLGIVSWSLPPCADPLKPGVYTKVTNYLEWIEENTEETFCKRKFTNMMVLFAIVVTLALWGEVKCCSNEINVALQTGKVYEFLSFNVISEGPGTSHTCVFEGYAPYGQKISVLCHPLSIMYDRDCRYAKFLYSPSGDTNYADAVTYCGYRQSLIFTTATNRVALKFINTVPEDVNLPGYYCYVGTPPPTLVRTTATIRTPTTATSTQAPSVSNCDCGFEYPAPRVVGGGAASTAEYPWMVGIANRGIDDPFCGGSLISNQWVLTAAHCMKDEAMENVEVVLGTNTFGLNGKSGRRVNVSLVIIHPYSGINLGYDIALLKLAARVTYSNRISPVCLPFNLQHSDYEGTYGTVTGWGRASVQGESSKVLKEVNLRIINNKECTFYYRGKEYLAITDNIVCTLRTDGQSGCDGDSGGPLTVQSKGRHFQLGIVMGGLQPCTDPLHPGLYEKVANHLQWIEYNTRETFCRAN</sequence>
<dbReference type="AlphaFoldDB" id="A0A8B7NGN2"/>
<protein>
    <recommendedName>
        <fullName evidence="10">limulus clotting factor C</fullName>
        <ecNumber evidence="10">3.4.21.84</ecNumber>
    </recommendedName>
</protein>